<proteinExistence type="predicted"/>
<accession>A0A9X7N2P5</accession>
<evidence type="ECO:0000313" key="2">
    <source>
        <dbReference type="EMBL" id="QEY73938.1"/>
    </source>
</evidence>
<evidence type="ECO:0000256" key="1">
    <source>
        <dbReference type="SAM" id="Phobius"/>
    </source>
</evidence>
<sequence length="227" mass="24017">MAPAQLFAFTTLAMHPSLLATTSRRCLQLFPLIAVIAALGCVLALFNTGPADALPQSDPQSSLASPLNSAPIFTEPSTEALQHADDYLLSIDKAMSNGLEVLRGGDGKSIAAQSRYFNALVNAGYAQFGSSYYDPLGSCGVAGSSARHLWHTQVRTIGGEANIAGEMRRARTTLQRDRQACLDAVRLPLDEAVAWAPTQVTSPSLVPTWATAGAWPESAAERSSTNL</sequence>
<dbReference type="EMBL" id="CP043626">
    <property type="protein sequence ID" value="QEY73938.1"/>
    <property type="molecule type" value="Genomic_DNA"/>
</dbReference>
<reference evidence="2 3" key="1">
    <citation type="submission" date="2019-09" db="EMBL/GenBank/DDBJ databases">
        <title>Prosopis cineraria nodule microbiome.</title>
        <authorList>
            <person name="Chaluvadi S.R."/>
            <person name="Ali R."/>
            <person name="Wang X."/>
        </authorList>
    </citation>
    <scope>NUCLEOTIDE SEQUENCE [LARGE SCALE GENOMIC DNA]</scope>
    <source>
        <strain evidence="2 3">BG1</strain>
    </source>
</reference>
<feature type="transmembrane region" description="Helical" evidence="1">
    <location>
        <begin position="29"/>
        <end position="46"/>
    </location>
</feature>
<dbReference type="RefSeq" id="WP_081515460.1">
    <property type="nucleotide sequence ID" value="NZ_CP043626.1"/>
</dbReference>
<dbReference type="AlphaFoldDB" id="A0A9X7N2P5"/>
<keyword evidence="1" id="KW-0472">Membrane</keyword>
<dbReference type="KEGG" id="pden:F1C79_21335"/>
<organism evidence="2 3">
    <name type="scientific">Pseudomonas denitrificans</name>
    <dbReference type="NCBI Taxonomy" id="43306"/>
    <lineage>
        <taxon>Bacteria</taxon>
        <taxon>Pseudomonadati</taxon>
        <taxon>Pseudomonadota</taxon>
        <taxon>Gammaproteobacteria</taxon>
        <taxon>Pseudomonadales</taxon>
        <taxon>Pseudomonadaceae</taxon>
        <taxon>Halopseudomonas</taxon>
    </lineage>
</organism>
<keyword evidence="1" id="KW-0812">Transmembrane</keyword>
<evidence type="ECO:0000313" key="3">
    <source>
        <dbReference type="Proteomes" id="UP000326659"/>
    </source>
</evidence>
<gene>
    <name evidence="2" type="ORF">F1C79_21335</name>
</gene>
<keyword evidence="3" id="KW-1185">Reference proteome</keyword>
<keyword evidence="1" id="KW-1133">Transmembrane helix</keyword>
<dbReference type="Proteomes" id="UP000326659">
    <property type="component" value="Chromosome"/>
</dbReference>
<dbReference type="OrthoDB" id="6875303at2"/>
<protein>
    <submittedName>
        <fullName evidence="2">Uncharacterized protein</fullName>
    </submittedName>
</protein>
<name>A0A9X7N2P5_PSEDE</name>